<evidence type="ECO:0000256" key="5">
    <source>
        <dbReference type="ARBA" id="ARBA00022840"/>
    </source>
</evidence>
<evidence type="ECO:0000256" key="2">
    <source>
        <dbReference type="ARBA" id="ARBA00022679"/>
    </source>
</evidence>
<dbReference type="GO" id="GO:0005524">
    <property type="term" value="F:ATP binding"/>
    <property type="evidence" value="ECO:0007669"/>
    <property type="project" value="UniProtKB-KW"/>
</dbReference>
<evidence type="ECO:0000259" key="6">
    <source>
        <dbReference type="PROSITE" id="PS50011"/>
    </source>
</evidence>
<protein>
    <recommendedName>
        <fullName evidence="6">Protein kinase domain-containing protein</fullName>
    </recommendedName>
</protein>
<name>A0A6G0WSX8_9STRA</name>
<evidence type="ECO:0000256" key="1">
    <source>
        <dbReference type="ARBA" id="ARBA00022527"/>
    </source>
</evidence>
<dbReference type="Gene3D" id="1.10.510.10">
    <property type="entry name" value="Transferase(Phosphotransferase) domain 1"/>
    <property type="match status" value="1"/>
</dbReference>
<dbReference type="Proteomes" id="UP000481153">
    <property type="component" value="Unassembled WGS sequence"/>
</dbReference>
<dbReference type="PROSITE" id="PS50011">
    <property type="entry name" value="PROTEIN_KINASE_DOM"/>
    <property type="match status" value="1"/>
</dbReference>
<dbReference type="InterPro" id="IPR011009">
    <property type="entry name" value="Kinase-like_dom_sf"/>
</dbReference>
<accession>A0A6G0WSX8</accession>
<proteinExistence type="predicted"/>
<comment type="caution">
    <text evidence="7">The sequence shown here is derived from an EMBL/GenBank/DDBJ whole genome shotgun (WGS) entry which is preliminary data.</text>
</comment>
<dbReference type="InterPro" id="IPR000719">
    <property type="entry name" value="Prot_kinase_dom"/>
</dbReference>
<dbReference type="EMBL" id="VJMJ01000153">
    <property type="protein sequence ID" value="KAF0730546.1"/>
    <property type="molecule type" value="Genomic_DNA"/>
</dbReference>
<dbReference type="GO" id="GO:0005634">
    <property type="term" value="C:nucleus"/>
    <property type="evidence" value="ECO:0007669"/>
    <property type="project" value="TreeGrafter"/>
</dbReference>
<dbReference type="Pfam" id="PF00069">
    <property type="entry name" value="Pkinase"/>
    <property type="match status" value="1"/>
</dbReference>
<keyword evidence="5" id="KW-0067">ATP-binding</keyword>
<organism evidence="7 8">
    <name type="scientific">Aphanomyces euteiches</name>
    <dbReference type="NCBI Taxonomy" id="100861"/>
    <lineage>
        <taxon>Eukaryota</taxon>
        <taxon>Sar</taxon>
        <taxon>Stramenopiles</taxon>
        <taxon>Oomycota</taxon>
        <taxon>Saprolegniomycetes</taxon>
        <taxon>Saprolegniales</taxon>
        <taxon>Verrucalvaceae</taxon>
        <taxon>Aphanomyces</taxon>
    </lineage>
</organism>
<sequence>MDCFSVKKILADALYGHVLLATDRASGDLVAIKRTNIAAASTHTTLRSGQSVVPEDIETEKLVNHLIHADGHGHPNIVRMRAAFSQHGCDFMVFDYCADGDLLDALTKGPVSLAVARTYFEQIVHGVSFLHGKGIAHRDLSLENILLHNGNCYVCDFGLATSASEPCVDTVGKQFYMAPEVVQGVVYVAAKADVWSLGVILFMLLTGMPLWQIASPTDANFAFFSMHGFRALLRMWNLHHLDMEAVDLLEHMLVRQPRKRIELKQVASHAFVQGRARSTALKTTTADFKLVASAKNASKAKELVARLFKNKSFHHPM</sequence>
<dbReference type="PANTHER" id="PTHR24345">
    <property type="entry name" value="SERINE/THREONINE-PROTEIN KINASE PLK"/>
    <property type="match status" value="1"/>
</dbReference>
<reference evidence="7 8" key="1">
    <citation type="submission" date="2019-07" db="EMBL/GenBank/DDBJ databases">
        <title>Genomics analysis of Aphanomyces spp. identifies a new class of oomycete effector associated with host adaptation.</title>
        <authorList>
            <person name="Gaulin E."/>
        </authorList>
    </citation>
    <scope>NUCLEOTIDE SEQUENCE [LARGE SCALE GENOMIC DNA]</scope>
    <source>
        <strain evidence="7 8">ATCC 201684</strain>
    </source>
</reference>
<keyword evidence="2" id="KW-0808">Transferase</keyword>
<evidence type="ECO:0000313" key="8">
    <source>
        <dbReference type="Proteomes" id="UP000481153"/>
    </source>
</evidence>
<dbReference type="VEuPathDB" id="FungiDB:AeMF1_014533"/>
<gene>
    <name evidence="7" type="ORF">Ae201684_011968</name>
</gene>
<evidence type="ECO:0000313" key="7">
    <source>
        <dbReference type="EMBL" id="KAF0730546.1"/>
    </source>
</evidence>
<evidence type="ECO:0000256" key="3">
    <source>
        <dbReference type="ARBA" id="ARBA00022741"/>
    </source>
</evidence>
<keyword evidence="3" id="KW-0547">Nucleotide-binding</keyword>
<keyword evidence="4" id="KW-0418">Kinase</keyword>
<evidence type="ECO:0000256" key="4">
    <source>
        <dbReference type="ARBA" id="ARBA00022777"/>
    </source>
</evidence>
<keyword evidence="8" id="KW-1185">Reference proteome</keyword>
<dbReference type="AlphaFoldDB" id="A0A6G0WSX8"/>
<feature type="domain" description="Protein kinase" evidence="6">
    <location>
        <begin position="4"/>
        <end position="272"/>
    </location>
</feature>
<dbReference type="GO" id="GO:0004674">
    <property type="term" value="F:protein serine/threonine kinase activity"/>
    <property type="evidence" value="ECO:0007669"/>
    <property type="project" value="UniProtKB-KW"/>
</dbReference>
<keyword evidence="1" id="KW-0723">Serine/threonine-protein kinase</keyword>
<dbReference type="PANTHER" id="PTHR24345:SF91">
    <property type="entry name" value="SERINE_THREONINE-PROTEIN KINASE PLK4"/>
    <property type="match status" value="1"/>
</dbReference>
<dbReference type="SUPFAM" id="SSF56112">
    <property type="entry name" value="Protein kinase-like (PK-like)"/>
    <property type="match status" value="1"/>
</dbReference>